<evidence type="ECO:0000313" key="2">
    <source>
        <dbReference type="Proteomes" id="UP000247409"/>
    </source>
</evidence>
<keyword evidence="2" id="KW-1185">Reference proteome</keyword>
<dbReference type="Proteomes" id="UP000247409">
    <property type="component" value="Unassembled WGS sequence"/>
</dbReference>
<evidence type="ECO:0000313" key="1">
    <source>
        <dbReference type="EMBL" id="PXF45689.1"/>
    </source>
</evidence>
<sequence>MDTIMLKITTVKLRLWKNAYRQGLKGDEKCPFTTLKSSSKASLCPIRSILDVEAHNGIFPASNTLLGVKFTLRT</sequence>
<organism evidence="1 2">
    <name type="scientific">Gracilariopsis chorda</name>
    <dbReference type="NCBI Taxonomy" id="448386"/>
    <lineage>
        <taxon>Eukaryota</taxon>
        <taxon>Rhodophyta</taxon>
        <taxon>Florideophyceae</taxon>
        <taxon>Rhodymeniophycidae</taxon>
        <taxon>Gracilariales</taxon>
        <taxon>Gracilariaceae</taxon>
        <taxon>Gracilariopsis</taxon>
    </lineage>
</organism>
<gene>
    <name evidence="1" type="ORF">BWQ96_04593</name>
</gene>
<dbReference type="EMBL" id="NBIV01000055">
    <property type="protein sequence ID" value="PXF45689.1"/>
    <property type="molecule type" value="Genomic_DNA"/>
</dbReference>
<accession>A0A2V3IUD4</accession>
<name>A0A2V3IUD4_9FLOR</name>
<proteinExistence type="predicted"/>
<reference evidence="1 2" key="1">
    <citation type="journal article" date="2018" name="Mol. Biol. Evol.">
        <title>Analysis of the draft genome of the red seaweed Gracilariopsis chorda provides insights into genome size evolution in Rhodophyta.</title>
        <authorList>
            <person name="Lee J."/>
            <person name="Yang E.C."/>
            <person name="Graf L."/>
            <person name="Yang J.H."/>
            <person name="Qiu H."/>
            <person name="Zel Zion U."/>
            <person name="Chan C.X."/>
            <person name="Stephens T.G."/>
            <person name="Weber A.P.M."/>
            <person name="Boo G.H."/>
            <person name="Boo S.M."/>
            <person name="Kim K.M."/>
            <person name="Shin Y."/>
            <person name="Jung M."/>
            <person name="Lee S.J."/>
            <person name="Yim H.S."/>
            <person name="Lee J.H."/>
            <person name="Bhattacharya D."/>
            <person name="Yoon H.S."/>
        </authorList>
    </citation>
    <scope>NUCLEOTIDE SEQUENCE [LARGE SCALE GENOMIC DNA]</scope>
    <source>
        <strain evidence="1 2">SKKU-2015</strain>
        <tissue evidence="1">Whole body</tissue>
    </source>
</reference>
<comment type="caution">
    <text evidence="1">The sequence shown here is derived from an EMBL/GenBank/DDBJ whole genome shotgun (WGS) entry which is preliminary data.</text>
</comment>
<protein>
    <submittedName>
        <fullName evidence="1">Uncharacterized protein</fullName>
    </submittedName>
</protein>
<dbReference type="AlphaFoldDB" id="A0A2V3IUD4"/>